<protein>
    <submittedName>
        <fullName evidence="7">Integrase</fullName>
    </submittedName>
</protein>
<accession>A0A4R4IPL3</accession>
<feature type="domain" description="Tyr recombinase" evidence="5">
    <location>
        <begin position="200"/>
        <end position="411"/>
    </location>
</feature>
<dbReference type="GO" id="GO:0015074">
    <property type="term" value="P:DNA integration"/>
    <property type="evidence" value="ECO:0007669"/>
    <property type="project" value="UniProtKB-KW"/>
</dbReference>
<dbReference type="Proteomes" id="UP000295550">
    <property type="component" value="Unassembled WGS sequence"/>
</dbReference>
<evidence type="ECO:0000259" key="5">
    <source>
        <dbReference type="PROSITE" id="PS51898"/>
    </source>
</evidence>
<reference evidence="7 8" key="1">
    <citation type="journal article" date="2019" name="Int. J. Syst. Evol. Microbiol.">
        <title>Photorhabdus khanii subsp. guanajuatensis subsp. nov., isolated from Heterorhabditis atacamensis, and Photorhabdus luminescens subsp. mexicana subsp. nov., isolated from Heterorhabditis mexicana entomopathogenic nematodes.</title>
        <authorList>
            <person name="Machado R.A.R."/>
            <person name="Bruno P."/>
            <person name="Arce C.C.M."/>
            <person name="Liechti N."/>
            <person name="Kohler A."/>
            <person name="Bernal J."/>
            <person name="Bruggmann R."/>
            <person name="Turlings T.C.J."/>
        </authorList>
    </citation>
    <scope>NUCLEOTIDE SEQUENCE [LARGE SCALE GENOMIC DNA]</scope>
    <source>
        <strain evidence="7 8">MEX47-22</strain>
    </source>
</reference>
<evidence type="ECO:0000256" key="3">
    <source>
        <dbReference type="ARBA" id="ARBA00023172"/>
    </source>
</evidence>
<evidence type="ECO:0000256" key="1">
    <source>
        <dbReference type="ARBA" id="ARBA00022908"/>
    </source>
</evidence>
<dbReference type="Gene3D" id="1.10.443.10">
    <property type="entry name" value="Intergrase catalytic core"/>
    <property type="match status" value="1"/>
</dbReference>
<keyword evidence="1" id="KW-0229">DNA integration</keyword>
<sequence>MSSKIVYPTGVENHGGFLRIWFMYQGKRFRESTGLPDTSKNRKLASEIRQSVNYDIKTGNFDYYKRFPESKNAKKFTSSAVEAISVADFFDKWLVLKKPEISLNTYRRYVCKLETCTTLIGKDRNLSTITSEDLIKLRNDLLSGSHRPARKRKTIKKGRTVATVNDYITCAKGVIKFAFENGYITKDPTISVGKLKRSRTIPDPLTSEEFDRLLDAFTNEQARNLWIVAVYTGLRHGELCALAWEDIDLCAGTLTIRRNWTSVKIYTLPKTEAGTRVITLLEPAIQALRSQQALTKMRQSIDVEVNLREINKTRIDKCTFVFNPAVNTIGRRNHGERYSLTSISDMWDRAMKKAKLRHRNAYQSRHTYACWMLSAGANPSFIASQMGHTSAQMIFTVYGNWMPENNASQVELLNAKFSQSAPSMPHNKTMNKKILY</sequence>
<comment type="caution">
    <text evidence="7">The sequence shown here is derived from an EMBL/GenBank/DDBJ whole genome shotgun (WGS) entry which is preliminary data.</text>
</comment>
<evidence type="ECO:0000256" key="2">
    <source>
        <dbReference type="ARBA" id="ARBA00023125"/>
    </source>
</evidence>
<dbReference type="InterPro" id="IPR050090">
    <property type="entry name" value="Tyrosine_recombinase_XerCD"/>
</dbReference>
<dbReference type="InterPro" id="IPR013762">
    <property type="entry name" value="Integrase-like_cat_sf"/>
</dbReference>
<dbReference type="InterPro" id="IPR022000">
    <property type="entry name" value="Min27-like_integrase_DNA_bind"/>
</dbReference>
<name>A0A4R4IPL3_PHOLU</name>
<dbReference type="GO" id="GO:0006310">
    <property type="term" value="P:DNA recombination"/>
    <property type="evidence" value="ECO:0007669"/>
    <property type="project" value="UniProtKB-KW"/>
</dbReference>
<dbReference type="EMBL" id="PUJX01000057">
    <property type="protein sequence ID" value="TDB42577.1"/>
    <property type="molecule type" value="Genomic_DNA"/>
</dbReference>
<organism evidence="7 8">
    <name type="scientific">Photorhabdus luminescens subsp. mexicana</name>
    <dbReference type="NCBI Taxonomy" id="2100167"/>
    <lineage>
        <taxon>Bacteria</taxon>
        <taxon>Pseudomonadati</taxon>
        <taxon>Pseudomonadota</taxon>
        <taxon>Gammaproteobacteria</taxon>
        <taxon>Enterobacterales</taxon>
        <taxon>Morganellaceae</taxon>
        <taxon>Photorhabdus</taxon>
    </lineage>
</organism>
<dbReference type="PROSITE" id="PS51900">
    <property type="entry name" value="CB"/>
    <property type="match status" value="1"/>
</dbReference>
<keyword evidence="2 4" id="KW-0238">DNA-binding</keyword>
<proteinExistence type="predicted"/>
<dbReference type="SUPFAM" id="SSF56349">
    <property type="entry name" value="DNA breaking-rejoining enzymes"/>
    <property type="match status" value="1"/>
</dbReference>
<dbReference type="PANTHER" id="PTHR30349">
    <property type="entry name" value="PHAGE INTEGRASE-RELATED"/>
    <property type="match status" value="1"/>
</dbReference>
<dbReference type="RefSeq" id="WP_132348875.1">
    <property type="nucleotide sequence ID" value="NZ_CAWOLF010000057.1"/>
</dbReference>
<dbReference type="Pfam" id="PF00589">
    <property type="entry name" value="Phage_integrase"/>
    <property type="match status" value="1"/>
</dbReference>
<dbReference type="PANTHER" id="PTHR30349:SF36">
    <property type="entry name" value="PROPHAGE INTEGRASE INTR-RELATED"/>
    <property type="match status" value="1"/>
</dbReference>
<evidence type="ECO:0000259" key="6">
    <source>
        <dbReference type="PROSITE" id="PS51900"/>
    </source>
</evidence>
<dbReference type="AlphaFoldDB" id="A0A4R4IPL3"/>
<dbReference type="Gene3D" id="1.10.150.130">
    <property type="match status" value="1"/>
</dbReference>
<feature type="domain" description="Core-binding (CB)" evidence="6">
    <location>
        <begin position="84"/>
        <end position="179"/>
    </location>
</feature>
<dbReference type="InterPro" id="IPR044068">
    <property type="entry name" value="CB"/>
</dbReference>
<dbReference type="InterPro" id="IPR010998">
    <property type="entry name" value="Integrase_recombinase_N"/>
</dbReference>
<dbReference type="InterPro" id="IPR002104">
    <property type="entry name" value="Integrase_catalytic"/>
</dbReference>
<dbReference type="CDD" id="cd01189">
    <property type="entry name" value="INT_ICEBs1_C_like"/>
    <property type="match status" value="1"/>
</dbReference>
<keyword evidence="3" id="KW-0233">DNA recombination</keyword>
<dbReference type="InterPro" id="IPR011010">
    <property type="entry name" value="DNA_brk_join_enz"/>
</dbReference>
<evidence type="ECO:0000313" key="8">
    <source>
        <dbReference type="Proteomes" id="UP000295550"/>
    </source>
</evidence>
<evidence type="ECO:0000256" key="4">
    <source>
        <dbReference type="PROSITE-ProRule" id="PRU01248"/>
    </source>
</evidence>
<dbReference type="PROSITE" id="PS51898">
    <property type="entry name" value="TYR_RECOMBINASE"/>
    <property type="match status" value="1"/>
</dbReference>
<gene>
    <name evidence="7" type="ORF">C5468_24870</name>
</gene>
<evidence type="ECO:0000313" key="7">
    <source>
        <dbReference type="EMBL" id="TDB42577.1"/>
    </source>
</evidence>
<dbReference type="Pfam" id="PF12167">
    <property type="entry name" value="Arm-DNA-bind_2"/>
    <property type="match status" value="1"/>
</dbReference>
<dbReference type="GO" id="GO:0003677">
    <property type="term" value="F:DNA binding"/>
    <property type="evidence" value="ECO:0007669"/>
    <property type="project" value="UniProtKB-UniRule"/>
</dbReference>